<dbReference type="EMBL" id="PQWY01000002">
    <property type="protein sequence ID" value="PPK33494.1"/>
    <property type="molecule type" value="Genomic_DNA"/>
</dbReference>
<dbReference type="Proteomes" id="UP000239239">
    <property type="component" value="Unassembled WGS sequence"/>
</dbReference>
<sequence>MSYSIDNPGGGDCGFYALAIGLINIIQNEFELHGKSKTYDRWKQVEGIYGVRLQDILNVDLKKLHDSPYTYKSELLFLLQMSLRNIAVIVNKEDLVKRIMDEGRSKDQTKIEGSNAYCKFMELVQLYLYRRGSLERISQFNELAFSPEIVQTARDIARILRPILRNQPFHQVQKIENAFVKEVLVNDVLSGNTINSNSIILKNLEKIKEQGRWATHDDLKEIAELLKINLNVVGQPNGKPIPSHPTVNLINHYNTHWTTQVESLQGPRQYSVPHKRAFAYETVSDRAVSLKEEQIFNRTFRTQTQSERAKRYRQHYETLFDTLSPYGFFPHGQNKRNTHVPGKAQTGLESDESLAAQLQEAELRRILF</sequence>
<comment type="caution">
    <text evidence="1">The sequence shown here is derived from an EMBL/GenBank/DDBJ whole genome shotgun (WGS) entry which is preliminary data.</text>
</comment>
<evidence type="ECO:0000313" key="1">
    <source>
        <dbReference type="EMBL" id="PPK33494.1"/>
    </source>
</evidence>
<protein>
    <submittedName>
        <fullName evidence="1">Type IV secretion protein Dot</fullName>
    </submittedName>
</protein>
<organism evidence="1 2">
    <name type="scientific">Legionella pneumophila</name>
    <dbReference type="NCBI Taxonomy" id="446"/>
    <lineage>
        <taxon>Bacteria</taxon>
        <taxon>Pseudomonadati</taxon>
        <taxon>Pseudomonadota</taxon>
        <taxon>Gammaproteobacteria</taxon>
        <taxon>Legionellales</taxon>
        <taxon>Legionellaceae</taxon>
        <taxon>Legionella</taxon>
    </lineage>
</organism>
<name>A0A2S6F7S5_LEGPN</name>
<gene>
    <name evidence="1" type="ORF">C3928_01810</name>
</gene>
<evidence type="ECO:0000313" key="2">
    <source>
        <dbReference type="Proteomes" id="UP000239239"/>
    </source>
</evidence>
<accession>A0A2S6F7S5</accession>
<reference evidence="1 2" key="1">
    <citation type="submission" date="2018-02" db="EMBL/GenBank/DDBJ databases">
        <title>Draft genome sequences of four Legionella pneumophila clinical strains isolated in Ontario.</title>
        <authorList>
            <person name="Fortuna A."/>
            <person name="Ramnarine R."/>
            <person name="Li A."/>
            <person name="Frantz C."/>
            <person name="Mallo G."/>
        </authorList>
    </citation>
    <scope>NUCLEOTIDE SEQUENCE [LARGE SCALE GENOMIC DNA]</scope>
    <source>
        <strain evidence="1 2">LG61</strain>
    </source>
</reference>
<dbReference type="OrthoDB" id="5652914at2"/>
<dbReference type="AlphaFoldDB" id="A0A2S6F7S5"/>
<dbReference type="RefSeq" id="WP_027227938.1">
    <property type="nucleotide sequence ID" value="NZ_CP017601.1"/>
</dbReference>
<proteinExistence type="predicted"/>